<dbReference type="GO" id="GO:0008762">
    <property type="term" value="F:UDP-N-acetylmuramate dehydrogenase activity"/>
    <property type="evidence" value="ECO:0007669"/>
    <property type="project" value="UniProtKB-EC"/>
</dbReference>
<evidence type="ECO:0000256" key="3">
    <source>
        <dbReference type="ARBA" id="ARBA00004496"/>
    </source>
</evidence>
<keyword evidence="8" id="KW-0285">Flavoprotein</keyword>
<gene>
    <name evidence="18" type="ORF">METZ01_LOCUS490402</name>
</gene>
<dbReference type="UniPathway" id="UPA00219"/>
<comment type="subcellular location">
    <subcellularLocation>
        <location evidence="3">Cytoplasm</location>
    </subcellularLocation>
</comment>
<evidence type="ECO:0000256" key="8">
    <source>
        <dbReference type="ARBA" id="ARBA00022630"/>
    </source>
</evidence>
<dbReference type="InterPro" id="IPR036635">
    <property type="entry name" value="MurB_C_sf"/>
</dbReference>
<proteinExistence type="inferred from homology"/>
<name>A0A383D100_9ZZZZ</name>
<keyword evidence="14" id="KW-0131">Cell cycle</keyword>
<evidence type="ECO:0000256" key="2">
    <source>
        <dbReference type="ARBA" id="ARBA00003921"/>
    </source>
</evidence>
<dbReference type="InterPro" id="IPR016169">
    <property type="entry name" value="FAD-bd_PCMH_sub2"/>
</dbReference>
<dbReference type="Gene3D" id="3.90.78.10">
    <property type="entry name" value="UDP-N-acetylenolpyruvoylglucosamine reductase, C-terminal domain"/>
    <property type="match status" value="1"/>
</dbReference>
<evidence type="ECO:0000256" key="1">
    <source>
        <dbReference type="ARBA" id="ARBA00001974"/>
    </source>
</evidence>
<dbReference type="GO" id="GO:0009252">
    <property type="term" value="P:peptidoglycan biosynthetic process"/>
    <property type="evidence" value="ECO:0007669"/>
    <property type="project" value="UniProtKB-UniPathway"/>
</dbReference>
<dbReference type="HAMAP" id="MF_00037">
    <property type="entry name" value="MurB"/>
    <property type="match status" value="1"/>
</dbReference>
<dbReference type="PANTHER" id="PTHR21071">
    <property type="entry name" value="UDP-N-ACETYLENOLPYRUVOYLGLUCOSAMINE REDUCTASE"/>
    <property type="match status" value="1"/>
</dbReference>
<dbReference type="SUPFAM" id="SSF56194">
    <property type="entry name" value="Uridine diphospho-N-Acetylenolpyruvylglucosamine reductase, MurB, C-terminal domain"/>
    <property type="match status" value="1"/>
</dbReference>
<keyword evidence="6" id="KW-0963">Cytoplasm</keyword>
<evidence type="ECO:0000256" key="13">
    <source>
        <dbReference type="ARBA" id="ARBA00023002"/>
    </source>
</evidence>
<comment type="catalytic activity">
    <reaction evidence="16">
        <text>UDP-N-acetyl-alpha-D-muramate + NADP(+) = UDP-N-acetyl-3-O-(1-carboxyvinyl)-alpha-D-glucosamine + NADPH + H(+)</text>
        <dbReference type="Rhea" id="RHEA:12248"/>
        <dbReference type="ChEBI" id="CHEBI:15378"/>
        <dbReference type="ChEBI" id="CHEBI:57783"/>
        <dbReference type="ChEBI" id="CHEBI:58349"/>
        <dbReference type="ChEBI" id="CHEBI:68483"/>
        <dbReference type="ChEBI" id="CHEBI:70757"/>
        <dbReference type="EC" id="1.3.1.98"/>
    </reaction>
</comment>
<dbReference type="SUPFAM" id="SSF56176">
    <property type="entry name" value="FAD-binding/transporter-associated domain-like"/>
    <property type="match status" value="1"/>
</dbReference>
<dbReference type="EC" id="1.3.1.98" evidence="5"/>
<feature type="non-terminal residue" evidence="18">
    <location>
        <position position="1"/>
    </location>
</feature>
<reference evidence="18" key="1">
    <citation type="submission" date="2018-05" db="EMBL/GenBank/DDBJ databases">
        <authorList>
            <person name="Lanie J.A."/>
            <person name="Ng W.-L."/>
            <person name="Kazmierczak K.M."/>
            <person name="Andrzejewski T.M."/>
            <person name="Davidsen T.M."/>
            <person name="Wayne K.J."/>
            <person name="Tettelin H."/>
            <person name="Glass J.I."/>
            <person name="Rusch D."/>
            <person name="Podicherti R."/>
            <person name="Tsui H.-C.T."/>
            <person name="Winkler M.E."/>
        </authorList>
    </citation>
    <scope>NUCLEOTIDE SEQUENCE</scope>
</reference>
<keyword evidence="10" id="KW-0521">NADP</keyword>
<comment type="function">
    <text evidence="2">Cell wall formation.</text>
</comment>
<evidence type="ECO:0000256" key="9">
    <source>
        <dbReference type="ARBA" id="ARBA00022827"/>
    </source>
</evidence>
<dbReference type="EMBL" id="UINC01212980">
    <property type="protein sequence ID" value="SVE37548.1"/>
    <property type="molecule type" value="Genomic_DNA"/>
</dbReference>
<dbReference type="GO" id="GO:0008360">
    <property type="term" value="P:regulation of cell shape"/>
    <property type="evidence" value="ECO:0007669"/>
    <property type="project" value="UniProtKB-KW"/>
</dbReference>
<sequence>SCIPGAIGGGIRMNSGCYGEDVSKILISIQVMDLHGKIKIIQSSNVKFFYRGCNLEDNLIFVSATFRGKKDKKINIQKKINNLIEQKNKDQPYKIKTCGSTFKNPENNKAWKLIKNSGCAGMCIGDAHISEKHCNFFINKGNAKSGDLENLIYQVRRKVLDKTGINLELELQIIGEKL</sequence>
<keyword evidence="9" id="KW-0274">FAD</keyword>
<evidence type="ECO:0000256" key="10">
    <source>
        <dbReference type="ARBA" id="ARBA00022857"/>
    </source>
</evidence>
<evidence type="ECO:0000256" key="6">
    <source>
        <dbReference type="ARBA" id="ARBA00022490"/>
    </source>
</evidence>
<comment type="cofactor">
    <cofactor evidence="1">
        <name>FAD</name>
        <dbReference type="ChEBI" id="CHEBI:57692"/>
    </cofactor>
</comment>
<evidence type="ECO:0000256" key="7">
    <source>
        <dbReference type="ARBA" id="ARBA00022618"/>
    </source>
</evidence>
<evidence type="ECO:0000313" key="18">
    <source>
        <dbReference type="EMBL" id="SVE37548.1"/>
    </source>
</evidence>
<accession>A0A383D100</accession>
<dbReference type="InterPro" id="IPR003170">
    <property type="entry name" value="MurB"/>
</dbReference>
<dbReference type="Pfam" id="PF02873">
    <property type="entry name" value="MurB_C"/>
    <property type="match status" value="1"/>
</dbReference>
<dbReference type="GO" id="GO:0050660">
    <property type="term" value="F:flavin adenine dinucleotide binding"/>
    <property type="evidence" value="ECO:0007669"/>
    <property type="project" value="InterPro"/>
</dbReference>
<keyword evidence="7" id="KW-0132">Cell division</keyword>
<keyword evidence="12" id="KW-0573">Peptidoglycan synthesis</keyword>
<feature type="domain" description="UDP-N-acetylenolpyruvoylglucosamine reductase C-terminal" evidence="17">
    <location>
        <begin position="76"/>
        <end position="174"/>
    </location>
</feature>
<dbReference type="InterPro" id="IPR036318">
    <property type="entry name" value="FAD-bd_PCMH-like_sf"/>
</dbReference>
<keyword evidence="15" id="KW-0961">Cell wall biogenesis/degradation</keyword>
<keyword evidence="11" id="KW-0133">Cell shape</keyword>
<dbReference type="InterPro" id="IPR011601">
    <property type="entry name" value="MurB_C"/>
</dbReference>
<keyword evidence="13" id="KW-0560">Oxidoreductase</keyword>
<evidence type="ECO:0000256" key="11">
    <source>
        <dbReference type="ARBA" id="ARBA00022960"/>
    </source>
</evidence>
<evidence type="ECO:0000256" key="4">
    <source>
        <dbReference type="ARBA" id="ARBA00004752"/>
    </source>
</evidence>
<dbReference type="AlphaFoldDB" id="A0A383D100"/>
<dbReference type="GO" id="GO:0071555">
    <property type="term" value="P:cell wall organization"/>
    <property type="evidence" value="ECO:0007669"/>
    <property type="project" value="UniProtKB-KW"/>
</dbReference>
<evidence type="ECO:0000256" key="5">
    <source>
        <dbReference type="ARBA" id="ARBA00012518"/>
    </source>
</evidence>
<evidence type="ECO:0000256" key="15">
    <source>
        <dbReference type="ARBA" id="ARBA00023316"/>
    </source>
</evidence>
<comment type="pathway">
    <text evidence="4">Cell wall biogenesis; peptidoglycan biosynthesis.</text>
</comment>
<evidence type="ECO:0000256" key="12">
    <source>
        <dbReference type="ARBA" id="ARBA00022984"/>
    </source>
</evidence>
<evidence type="ECO:0000259" key="17">
    <source>
        <dbReference type="Pfam" id="PF02873"/>
    </source>
</evidence>
<protein>
    <recommendedName>
        <fullName evidence="5">UDP-N-acetylmuramate dehydrogenase</fullName>
        <ecNumber evidence="5">1.3.1.98</ecNumber>
    </recommendedName>
</protein>
<evidence type="ECO:0000256" key="14">
    <source>
        <dbReference type="ARBA" id="ARBA00023306"/>
    </source>
</evidence>
<evidence type="ECO:0000256" key="16">
    <source>
        <dbReference type="ARBA" id="ARBA00048914"/>
    </source>
</evidence>
<dbReference type="PANTHER" id="PTHR21071:SF4">
    <property type="entry name" value="UDP-N-ACETYLENOLPYRUVOYLGLUCOSAMINE REDUCTASE"/>
    <property type="match status" value="1"/>
</dbReference>
<organism evidence="18">
    <name type="scientific">marine metagenome</name>
    <dbReference type="NCBI Taxonomy" id="408172"/>
    <lineage>
        <taxon>unclassified sequences</taxon>
        <taxon>metagenomes</taxon>
        <taxon>ecological metagenomes</taxon>
    </lineage>
</organism>
<dbReference type="GO" id="GO:0051301">
    <property type="term" value="P:cell division"/>
    <property type="evidence" value="ECO:0007669"/>
    <property type="project" value="UniProtKB-KW"/>
</dbReference>
<dbReference type="GO" id="GO:0005829">
    <property type="term" value="C:cytosol"/>
    <property type="evidence" value="ECO:0007669"/>
    <property type="project" value="TreeGrafter"/>
</dbReference>
<dbReference type="Gene3D" id="3.30.465.10">
    <property type="match status" value="1"/>
</dbReference>